<dbReference type="Proteomes" id="UP000068243">
    <property type="component" value="Unassembled WGS sequence"/>
</dbReference>
<dbReference type="EMBL" id="BCMY01000002">
    <property type="protein sequence ID" value="GAQ35568.1"/>
    <property type="molecule type" value="Genomic_DNA"/>
</dbReference>
<dbReference type="AlphaFoldDB" id="A0A117DVW8"/>
<protein>
    <submittedName>
        <fullName evidence="3">Uncharacterized protein</fullName>
    </submittedName>
</protein>
<name>A0A117DVW8_ASPNG</name>
<evidence type="ECO:0000259" key="2">
    <source>
        <dbReference type="Pfam" id="PF03807"/>
    </source>
</evidence>
<dbReference type="Gene3D" id="3.40.50.720">
    <property type="entry name" value="NAD(P)-binding Rossmann-like Domain"/>
    <property type="match status" value="1"/>
</dbReference>
<reference evidence="4" key="1">
    <citation type="journal article" date="2016" name="Genome Announc.">
        <title>Draft genome sequence of Aspergillus niger strain An76.</title>
        <authorList>
            <person name="Gong W."/>
            <person name="Cheng Z."/>
            <person name="Zhang H."/>
            <person name="Liu L."/>
            <person name="Gao P."/>
            <person name="Wang L."/>
        </authorList>
    </citation>
    <scope>NUCLEOTIDE SEQUENCE [LARGE SCALE GENOMIC DNA]</scope>
    <source>
        <strain evidence="4">An76</strain>
    </source>
</reference>
<dbReference type="InterPro" id="IPR013328">
    <property type="entry name" value="6PGD_dom2"/>
</dbReference>
<dbReference type="VEuPathDB" id="FungiDB:ASPNIDRAFT2_1145995"/>
<dbReference type="Gene3D" id="1.10.1040.10">
    <property type="entry name" value="N-(1-d-carboxylethyl)-l-norvaline Dehydrogenase, domain 2"/>
    <property type="match status" value="1"/>
</dbReference>
<dbReference type="InterPro" id="IPR028939">
    <property type="entry name" value="P5C_Rdtase_cat_N"/>
</dbReference>
<proteinExistence type="predicted"/>
<dbReference type="GO" id="GO:0016491">
    <property type="term" value="F:oxidoreductase activity"/>
    <property type="evidence" value="ECO:0007669"/>
    <property type="project" value="InterPro"/>
</dbReference>
<organism evidence="3 4">
    <name type="scientific">Aspergillus niger</name>
    <dbReference type="NCBI Taxonomy" id="5061"/>
    <lineage>
        <taxon>Eukaryota</taxon>
        <taxon>Fungi</taxon>
        <taxon>Dikarya</taxon>
        <taxon>Ascomycota</taxon>
        <taxon>Pezizomycotina</taxon>
        <taxon>Eurotiomycetes</taxon>
        <taxon>Eurotiomycetidae</taxon>
        <taxon>Eurotiales</taxon>
        <taxon>Aspergillaceae</taxon>
        <taxon>Aspergillus</taxon>
        <taxon>Aspergillus subgen. Circumdati</taxon>
    </lineage>
</organism>
<evidence type="ECO:0000313" key="3">
    <source>
        <dbReference type="EMBL" id="GAQ35568.1"/>
    </source>
</evidence>
<sequence>MNQPRVGIIGVGHAGCALAVDFESRNVKTILWAAPGHRRVYDRVVEQGHLDATEAITGRFYPSLTQELAEVLQAARVVLVAVPSTAHDGIIDTLAQYDLSQHVVIFITGNFIASIAAARLQAKAVMTTSRAPYSSRTQLNDAGDVQIRINGIKKRLEIARFGRPVDQRTRHHLGHLFSMPLVWYANTLQLDLSTNHGVVHPPTMLCNIGPIRRQETGLFFYRDCMTPEVCDLMLAADRERLQVAAALGFTRMESVLDMFNADYGAQCSDLATFVASNAQLNKRPGLPGSMLARQVSQDIPFWCVPVASLGEALGVPTPIISGWILSCSTLNKTDYRAVGRTLSSFSLPDGASKEEILLAFRAFSDEGKDIGSLPSQGFALSASL</sequence>
<dbReference type="Pfam" id="PF03807">
    <property type="entry name" value="F420_oxidored"/>
    <property type="match status" value="1"/>
</dbReference>
<dbReference type="VEuPathDB" id="FungiDB:ATCC64974_82990"/>
<dbReference type="SUPFAM" id="SSF51735">
    <property type="entry name" value="NAD(P)-binding Rossmann-fold domains"/>
    <property type="match status" value="1"/>
</dbReference>
<comment type="caution">
    <text evidence="3">The sequence shown here is derived from an EMBL/GenBank/DDBJ whole genome shotgun (WGS) entry which is preliminary data.</text>
</comment>
<dbReference type="InterPro" id="IPR008927">
    <property type="entry name" value="6-PGluconate_DH-like_C_sf"/>
</dbReference>
<dbReference type="InterPro" id="IPR003421">
    <property type="entry name" value="Opine_DH"/>
</dbReference>
<dbReference type="InterPro" id="IPR036291">
    <property type="entry name" value="NAD(P)-bd_dom_sf"/>
</dbReference>
<evidence type="ECO:0000259" key="1">
    <source>
        <dbReference type="Pfam" id="PF02317"/>
    </source>
</evidence>
<gene>
    <name evidence="3" type="ORF">ABL_01209</name>
</gene>
<dbReference type="VEuPathDB" id="FungiDB:M747DRAFT_60391"/>
<dbReference type="OMA" id="MNAGWIE"/>
<dbReference type="SUPFAM" id="SSF48179">
    <property type="entry name" value="6-phosphogluconate dehydrogenase C-terminal domain-like"/>
    <property type="match status" value="1"/>
</dbReference>
<feature type="domain" description="Opine dehydrogenase" evidence="1">
    <location>
        <begin position="183"/>
        <end position="330"/>
    </location>
</feature>
<accession>A0A117DVW8</accession>
<dbReference type="OrthoDB" id="4394513at2759"/>
<dbReference type="VEuPathDB" id="FungiDB:An03g00670"/>
<evidence type="ECO:0000313" key="4">
    <source>
        <dbReference type="Proteomes" id="UP000068243"/>
    </source>
</evidence>
<feature type="domain" description="Pyrroline-5-carboxylate reductase catalytic N-terminal" evidence="2">
    <location>
        <begin position="5"/>
        <end position="105"/>
    </location>
</feature>
<dbReference type="PaxDb" id="5061-CADANGAP00003015"/>
<dbReference type="Pfam" id="PF02317">
    <property type="entry name" value="Octopine_DH"/>
    <property type="match status" value="1"/>
</dbReference>